<dbReference type="Proteomes" id="UP000244152">
    <property type="component" value="Unassembled WGS sequence"/>
</dbReference>
<sequence>MTFLSIKALLGAAVVIIINLAAHMKNYYLAGLVPLFPTFALIAHYIVRSERTHDELKNTILFSLCG</sequence>
<keyword evidence="1" id="KW-0472">Membrane</keyword>
<dbReference type="RefSeq" id="WP_219906700.1">
    <property type="nucleotide sequence ID" value="NZ_QAOK01000071.1"/>
</dbReference>
<proteinExistence type="predicted"/>
<evidence type="ECO:0000313" key="3">
    <source>
        <dbReference type="Proteomes" id="UP000244152"/>
    </source>
</evidence>
<feature type="transmembrane region" description="Helical" evidence="1">
    <location>
        <begin position="27"/>
        <end position="47"/>
    </location>
</feature>
<dbReference type="Pfam" id="PF06942">
    <property type="entry name" value="GlpM"/>
    <property type="match status" value="1"/>
</dbReference>
<gene>
    <name evidence="2" type="ORF">C8R21_1711</name>
</gene>
<name>A0A2T5HXN3_9PROT</name>
<dbReference type="InterPro" id="IPR009707">
    <property type="entry name" value="GlpM/YdgC"/>
</dbReference>
<dbReference type="AlphaFoldDB" id="A0A2T5HXN3"/>
<feature type="transmembrane region" description="Helical" evidence="1">
    <location>
        <begin position="6"/>
        <end position="22"/>
    </location>
</feature>
<accession>A0A2T5HXN3</accession>
<organism evidence="2 3">
    <name type="scientific">Nitrosospira multiformis</name>
    <dbReference type="NCBI Taxonomy" id="1231"/>
    <lineage>
        <taxon>Bacteria</taxon>
        <taxon>Pseudomonadati</taxon>
        <taxon>Pseudomonadota</taxon>
        <taxon>Betaproteobacteria</taxon>
        <taxon>Nitrosomonadales</taxon>
        <taxon>Nitrosomonadaceae</taxon>
        <taxon>Nitrosospira</taxon>
    </lineage>
</organism>
<protein>
    <submittedName>
        <fullName evidence="2">GlpM protein</fullName>
    </submittedName>
</protein>
<comment type="caution">
    <text evidence="2">The sequence shown here is derived from an EMBL/GenBank/DDBJ whole genome shotgun (WGS) entry which is preliminary data.</text>
</comment>
<dbReference type="EMBL" id="QAOK01000071">
    <property type="protein sequence ID" value="PTQ76342.1"/>
    <property type="molecule type" value="Genomic_DNA"/>
</dbReference>
<evidence type="ECO:0000256" key="1">
    <source>
        <dbReference type="SAM" id="Phobius"/>
    </source>
</evidence>
<keyword evidence="1" id="KW-0812">Transmembrane</keyword>
<keyword evidence="1" id="KW-1133">Transmembrane helix</keyword>
<reference evidence="2 3" key="1">
    <citation type="submission" date="2018-04" db="EMBL/GenBank/DDBJ databases">
        <title>Active sludge and wastewater microbial communities from Klosterneuburg, Austria.</title>
        <authorList>
            <person name="Wagner M."/>
        </authorList>
    </citation>
    <scope>NUCLEOTIDE SEQUENCE [LARGE SCALE GENOMIC DNA]</scope>
    <source>
        <strain evidence="2 3">Nl12</strain>
    </source>
</reference>
<evidence type="ECO:0000313" key="2">
    <source>
        <dbReference type="EMBL" id="PTQ76342.1"/>
    </source>
</evidence>